<proteinExistence type="inferred from homology"/>
<feature type="transmembrane region" description="Helical" evidence="9">
    <location>
        <begin position="101"/>
        <end position="122"/>
    </location>
</feature>
<evidence type="ECO:0000256" key="3">
    <source>
        <dbReference type="ARBA" id="ARBA00008961"/>
    </source>
</evidence>
<evidence type="ECO:0000256" key="6">
    <source>
        <dbReference type="ARBA" id="ARBA00022989"/>
    </source>
</evidence>
<dbReference type="Proteomes" id="UP000836841">
    <property type="component" value="Unassembled WGS sequence"/>
</dbReference>
<protein>
    <submittedName>
        <fullName evidence="10">Uncharacterized protein</fullName>
    </submittedName>
</protein>
<name>A0AAU9S808_THLAR</name>
<keyword evidence="5" id="KW-0732">Signal</keyword>
<comment type="similarity">
    <text evidence="3">Belongs to the KISH family.</text>
</comment>
<evidence type="ECO:0000256" key="4">
    <source>
        <dbReference type="ARBA" id="ARBA00022692"/>
    </source>
</evidence>
<evidence type="ECO:0000256" key="7">
    <source>
        <dbReference type="ARBA" id="ARBA00023034"/>
    </source>
</evidence>
<dbReference type="PANTHER" id="PTHR13229">
    <property type="entry name" value="PROTEIN KISH-A"/>
    <property type="match status" value="1"/>
</dbReference>
<evidence type="ECO:0000256" key="1">
    <source>
        <dbReference type="ARBA" id="ARBA00002154"/>
    </source>
</evidence>
<comment type="subcellular location">
    <subcellularLocation>
        <location evidence="2">Golgi apparatus membrane</location>
        <topology evidence="2">Single-pass type I membrane protein</topology>
    </subcellularLocation>
</comment>
<accession>A0AAU9S808</accession>
<keyword evidence="4 9" id="KW-0812">Transmembrane</keyword>
<evidence type="ECO:0000256" key="2">
    <source>
        <dbReference type="ARBA" id="ARBA00004614"/>
    </source>
</evidence>
<evidence type="ECO:0000313" key="10">
    <source>
        <dbReference type="EMBL" id="CAH2057032.1"/>
    </source>
</evidence>
<feature type="non-terminal residue" evidence="10">
    <location>
        <position position="1"/>
    </location>
</feature>
<evidence type="ECO:0000256" key="5">
    <source>
        <dbReference type="ARBA" id="ARBA00022729"/>
    </source>
</evidence>
<keyword evidence="7" id="KW-0333">Golgi apparatus</keyword>
<dbReference type="Pfam" id="PF06842">
    <property type="entry name" value="DUF1242"/>
    <property type="match status" value="1"/>
</dbReference>
<evidence type="ECO:0000256" key="8">
    <source>
        <dbReference type="ARBA" id="ARBA00023136"/>
    </source>
</evidence>
<keyword evidence="11" id="KW-1185">Reference proteome</keyword>
<sequence>NSNRWSVIELSAPFLYHKVRILYAAIEFGERIQFSTEGSFYLAYVLCVSITMINVGNLTTEVGQLENPRIYCSFRRERRKRKQIKGANKRENSKKQLNMSALFNFHSFLTVVLLGICTCTYLKMQFPALLEQKTGTPFGNCCCICNLDFYIEYVHLAGFEGFFWKAARIGERLSPWVAVGCFTMGFAFAY</sequence>
<gene>
    <name evidence="10" type="ORF">TAV2_LOCUS12088</name>
</gene>
<keyword evidence="8 9" id="KW-0472">Membrane</keyword>
<comment type="function">
    <text evidence="1">Involved in the early part of the secretory pathway.</text>
</comment>
<dbReference type="EMBL" id="CAJVSB020000635">
    <property type="protein sequence ID" value="CAH2057032.1"/>
    <property type="molecule type" value="Genomic_DNA"/>
</dbReference>
<reference evidence="10 11" key="1">
    <citation type="submission" date="2022-03" db="EMBL/GenBank/DDBJ databases">
        <authorList>
            <person name="Nunn A."/>
            <person name="Chopra R."/>
            <person name="Nunn A."/>
            <person name="Contreras Garrido A."/>
        </authorList>
    </citation>
    <scope>NUCLEOTIDE SEQUENCE [LARGE SCALE GENOMIC DNA]</scope>
</reference>
<dbReference type="AlphaFoldDB" id="A0AAU9S808"/>
<dbReference type="GO" id="GO:0000139">
    <property type="term" value="C:Golgi membrane"/>
    <property type="evidence" value="ECO:0007669"/>
    <property type="project" value="UniProtKB-SubCell"/>
</dbReference>
<dbReference type="InterPro" id="IPR009653">
    <property type="entry name" value="Ksh1"/>
</dbReference>
<evidence type="ECO:0000313" key="11">
    <source>
        <dbReference type="Proteomes" id="UP000836841"/>
    </source>
</evidence>
<dbReference type="InterPro" id="IPR051523">
    <property type="entry name" value="KISH_domain"/>
</dbReference>
<organism evidence="10 11">
    <name type="scientific">Thlaspi arvense</name>
    <name type="common">Field penny-cress</name>
    <dbReference type="NCBI Taxonomy" id="13288"/>
    <lineage>
        <taxon>Eukaryota</taxon>
        <taxon>Viridiplantae</taxon>
        <taxon>Streptophyta</taxon>
        <taxon>Embryophyta</taxon>
        <taxon>Tracheophyta</taxon>
        <taxon>Spermatophyta</taxon>
        <taxon>Magnoliopsida</taxon>
        <taxon>eudicotyledons</taxon>
        <taxon>Gunneridae</taxon>
        <taxon>Pentapetalae</taxon>
        <taxon>rosids</taxon>
        <taxon>malvids</taxon>
        <taxon>Brassicales</taxon>
        <taxon>Brassicaceae</taxon>
        <taxon>Thlaspideae</taxon>
        <taxon>Thlaspi</taxon>
    </lineage>
</organism>
<comment type="caution">
    <text evidence="10">The sequence shown here is derived from an EMBL/GenBank/DDBJ whole genome shotgun (WGS) entry which is preliminary data.</text>
</comment>
<evidence type="ECO:0000256" key="9">
    <source>
        <dbReference type="SAM" id="Phobius"/>
    </source>
</evidence>
<keyword evidence="6 9" id="KW-1133">Transmembrane helix</keyword>